<evidence type="ECO:0000256" key="1">
    <source>
        <dbReference type="SAM" id="MobiDB-lite"/>
    </source>
</evidence>
<feature type="compositionally biased region" description="Polar residues" evidence="1">
    <location>
        <begin position="1"/>
        <end position="15"/>
    </location>
</feature>
<evidence type="ECO:0008006" key="3">
    <source>
        <dbReference type="Google" id="ProtNLM"/>
    </source>
</evidence>
<dbReference type="CDD" id="cd00165">
    <property type="entry name" value="S4"/>
    <property type="match status" value="1"/>
</dbReference>
<evidence type="ECO:0000313" key="2">
    <source>
        <dbReference type="EMBL" id="MPM55028.1"/>
    </source>
</evidence>
<dbReference type="SUPFAM" id="SSF55174">
    <property type="entry name" value="Alpha-L RNA-binding motif"/>
    <property type="match status" value="1"/>
</dbReference>
<comment type="caution">
    <text evidence="2">The sequence shown here is derived from an EMBL/GenBank/DDBJ whole genome shotgun (WGS) entry which is preliminary data.</text>
</comment>
<dbReference type="EMBL" id="VSSQ01015078">
    <property type="protein sequence ID" value="MPM55028.1"/>
    <property type="molecule type" value="Genomic_DNA"/>
</dbReference>
<feature type="region of interest" description="Disordered" evidence="1">
    <location>
        <begin position="1"/>
        <end position="31"/>
    </location>
</feature>
<name>A0A645AQI4_9ZZZZ</name>
<organism evidence="2">
    <name type="scientific">bioreactor metagenome</name>
    <dbReference type="NCBI Taxonomy" id="1076179"/>
    <lineage>
        <taxon>unclassified sequences</taxon>
        <taxon>metagenomes</taxon>
        <taxon>ecological metagenomes</taxon>
    </lineage>
</organism>
<sequence length="99" mass="10613">MQSTSGPRTPGQDPQDTPPGAADDPISSAADEQTIKLGQFLKWANLAESGAEARELVQGGYVRVDGEVETRRGRHLHVGQQVTLAYPGEDEITVVVEDL</sequence>
<dbReference type="InterPro" id="IPR036986">
    <property type="entry name" value="S4_RNA-bd_sf"/>
</dbReference>
<gene>
    <name evidence="2" type="ORF">SDC9_101813</name>
</gene>
<protein>
    <recommendedName>
        <fullName evidence="3">RNA-binding S4 domain-containing protein</fullName>
    </recommendedName>
</protein>
<reference evidence="2" key="1">
    <citation type="submission" date="2019-08" db="EMBL/GenBank/DDBJ databases">
        <authorList>
            <person name="Kucharzyk K."/>
            <person name="Murdoch R.W."/>
            <person name="Higgins S."/>
            <person name="Loffler F."/>
        </authorList>
    </citation>
    <scope>NUCLEOTIDE SEQUENCE</scope>
</reference>
<dbReference type="PROSITE" id="PS50889">
    <property type="entry name" value="S4"/>
    <property type="match status" value="1"/>
</dbReference>
<dbReference type="Pfam" id="PF13275">
    <property type="entry name" value="S4_2"/>
    <property type="match status" value="1"/>
</dbReference>
<proteinExistence type="predicted"/>
<dbReference type="AlphaFoldDB" id="A0A645AQI4"/>
<dbReference type="GO" id="GO:0003723">
    <property type="term" value="F:RNA binding"/>
    <property type="evidence" value="ECO:0007669"/>
    <property type="project" value="InterPro"/>
</dbReference>
<dbReference type="Gene3D" id="3.10.290.10">
    <property type="entry name" value="RNA-binding S4 domain"/>
    <property type="match status" value="1"/>
</dbReference>
<accession>A0A645AQI4</accession>